<keyword evidence="2" id="KW-1185">Reference proteome</keyword>
<evidence type="ECO:0000313" key="1">
    <source>
        <dbReference type="EMBL" id="KAK3905730.1"/>
    </source>
</evidence>
<dbReference type="AlphaFoldDB" id="A0AAN6MSB9"/>
<comment type="caution">
    <text evidence="1">The sequence shown here is derived from an EMBL/GenBank/DDBJ whole genome shotgun (WGS) entry which is preliminary data.</text>
</comment>
<sequence>MASNNTSSPPAPKICDKSSSPLLSSLPIPQNINVVSTPGNDTSWPGMVVCCTPNPVQIVNGCYLWCEVPARYFNGTSSRDAESDVMSCVMRNANDEDGGRILGVAFNAAPRVGAVKWMGVWGLVVSGVVFAM</sequence>
<gene>
    <name evidence="1" type="ORF">C8A05DRAFT_12486</name>
</gene>
<reference evidence="1" key="1">
    <citation type="journal article" date="2023" name="Mol. Phylogenet. Evol.">
        <title>Genome-scale phylogeny and comparative genomics of the fungal order Sordariales.</title>
        <authorList>
            <person name="Hensen N."/>
            <person name="Bonometti L."/>
            <person name="Westerberg I."/>
            <person name="Brannstrom I.O."/>
            <person name="Guillou S."/>
            <person name="Cros-Aarteil S."/>
            <person name="Calhoun S."/>
            <person name="Haridas S."/>
            <person name="Kuo A."/>
            <person name="Mondo S."/>
            <person name="Pangilinan J."/>
            <person name="Riley R."/>
            <person name="LaButti K."/>
            <person name="Andreopoulos B."/>
            <person name="Lipzen A."/>
            <person name="Chen C."/>
            <person name="Yan M."/>
            <person name="Daum C."/>
            <person name="Ng V."/>
            <person name="Clum A."/>
            <person name="Steindorff A."/>
            <person name="Ohm R.A."/>
            <person name="Martin F."/>
            <person name="Silar P."/>
            <person name="Natvig D.O."/>
            <person name="Lalanne C."/>
            <person name="Gautier V."/>
            <person name="Ament-Velasquez S.L."/>
            <person name="Kruys A."/>
            <person name="Hutchinson M.I."/>
            <person name="Powell A.J."/>
            <person name="Barry K."/>
            <person name="Miller A.N."/>
            <person name="Grigoriev I.V."/>
            <person name="Debuchy R."/>
            <person name="Gladieux P."/>
            <person name="Hiltunen Thoren M."/>
            <person name="Johannesson H."/>
        </authorList>
    </citation>
    <scope>NUCLEOTIDE SEQUENCE</scope>
    <source>
        <strain evidence="1">CBS 103.79</strain>
    </source>
</reference>
<dbReference type="EMBL" id="MU855348">
    <property type="protein sequence ID" value="KAK3905730.1"/>
    <property type="molecule type" value="Genomic_DNA"/>
</dbReference>
<accession>A0AAN6MSB9</accession>
<protein>
    <submittedName>
        <fullName evidence="1">Uncharacterized protein</fullName>
    </submittedName>
</protein>
<name>A0AAN6MSB9_9PEZI</name>
<evidence type="ECO:0000313" key="2">
    <source>
        <dbReference type="Proteomes" id="UP001303889"/>
    </source>
</evidence>
<dbReference type="Proteomes" id="UP001303889">
    <property type="component" value="Unassembled WGS sequence"/>
</dbReference>
<organism evidence="1 2">
    <name type="scientific">Staphylotrichum tortipilum</name>
    <dbReference type="NCBI Taxonomy" id="2831512"/>
    <lineage>
        <taxon>Eukaryota</taxon>
        <taxon>Fungi</taxon>
        <taxon>Dikarya</taxon>
        <taxon>Ascomycota</taxon>
        <taxon>Pezizomycotina</taxon>
        <taxon>Sordariomycetes</taxon>
        <taxon>Sordariomycetidae</taxon>
        <taxon>Sordariales</taxon>
        <taxon>Chaetomiaceae</taxon>
        <taxon>Staphylotrichum</taxon>
    </lineage>
</organism>
<reference evidence="1" key="2">
    <citation type="submission" date="2023-05" db="EMBL/GenBank/DDBJ databases">
        <authorList>
            <consortium name="Lawrence Berkeley National Laboratory"/>
            <person name="Steindorff A."/>
            <person name="Hensen N."/>
            <person name="Bonometti L."/>
            <person name="Westerberg I."/>
            <person name="Brannstrom I.O."/>
            <person name="Guillou S."/>
            <person name="Cros-Aarteil S."/>
            <person name="Calhoun S."/>
            <person name="Haridas S."/>
            <person name="Kuo A."/>
            <person name="Mondo S."/>
            <person name="Pangilinan J."/>
            <person name="Riley R."/>
            <person name="Labutti K."/>
            <person name="Andreopoulos B."/>
            <person name="Lipzen A."/>
            <person name="Chen C."/>
            <person name="Yanf M."/>
            <person name="Daum C."/>
            <person name="Ng V."/>
            <person name="Clum A."/>
            <person name="Ohm R."/>
            <person name="Martin F."/>
            <person name="Silar P."/>
            <person name="Natvig D."/>
            <person name="Lalanne C."/>
            <person name="Gautier V."/>
            <person name="Ament-Velasquez S.L."/>
            <person name="Kruys A."/>
            <person name="Hutchinson M.I."/>
            <person name="Powell A.J."/>
            <person name="Barry K."/>
            <person name="Miller A.N."/>
            <person name="Grigoriev I.V."/>
            <person name="Debuchy R."/>
            <person name="Gladieux P."/>
            <person name="Thoren M.H."/>
            <person name="Johannesson H."/>
        </authorList>
    </citation>
    <scope>NUCLEOTIDE SEQUENCE</scope>
    <source>
        <strain evidence="1">CBS 103.79</strain>
    </source>
</reference>
<proteinExistence type="predicted"/>